<sequence length="73" mass="8286">MLYLNHVPYDEYILKGVASLMHSSSENLPVLSGKYLVVFFTQKVTNSNAIKTKNLARPQQPVQSNLTEFCIRV</sequence>
<gene>
    <name evidence="1" type="ORF">CEXT_332251</name>
</gene>
<comment type="caution">
    <text evidence="1">The sequence shown here is derived from an EMBL/GenBank/DDBJ whole genome shotgun (WGS) entry which is preliminary data.</text>
</comment>
<evidence type="ECO:0000313" key="1">
    <source>
        <dbReference type="EMBL" id="GIY20092.1"/>
    </source>
</evidence>
<organism evidence="1 2">
    <name type="scientific">Caerostris extrusa</name>
    <name type="common">Bark spider</name>
    <name type="synonym">Caerostris bankana</name>
    <dbReference type="NCBI Taxonomy" id="172846"/>
    <lineage>
        <taxon>Eukaryota</taxon>
        <taxon>Metazoa</taxon>
        <taxon>Ecdysozoa</taxon>
        <taxon>Arthropoda</taxon>
        <taxon>Chelicerata</taxon>
        <taxon>Arachnida</taxon>
        <taxon>Araneae</taxon>
        <taxon>Araneomorphae</taxon>
        <taxon>Entelegynae</taxon>
        <taxon>Araneoidea</taxon>
        <taxon>Araneidae</taxon>
        <taxon>Caerostris</taxon>
    </lineage>
</organism>
<reference evidence="1 2" key="1">
    <citation type="submission" date="2021-06" db="EMBL/GenBank/DDBJ databases">
        <title>Caerostris extrusa draft genome.</title>
        <authorList>
            <person name="Kono N."/>
            <person name="Arakawa K."/>
        </authorList>
    </citation>
    <scope>NUCLEOTIDE SEQUENCE [LARGE SCALE GENOMIC DNA]</scope>
</reference>
<evidence type="ECO:0000313" key="2">
    <source>
        <dbReference type="Proteomes" id="UP001054945"/>
    </source>
</evidence>
<proteinExistence type="predicted"/>
<protein>
    <submittedName>
        <fullName evidence="1">Uncharacterized protein</fullName>
    </submittedName>
</protein>
<accession>A0AAV4RFK0</accession>
<dbReference type="EMBL" id="BPLR01007839">
    <property type="protein sequence ID" value="GIY20092.1"/>
    <property type="molecule type" value="Genomic_DNA"/>
</dbReference>
<keyword evidence="2" id="KW-1185">Reference proteome</keyword>
<dbReference type="Proteomes" id="UP001054945">
    <property type="component" value="Unassembled WGS sequence"/>
</dbReference>
<name>A0AAV4RFK0_CAEEX</name>
<dbReference type="AlphaFoldDB" id="A0AAV4RFK0"/>